<comment type="caution">
    <text evidence="1">The sequence shown here is derived from an EMBL/GenBank/DDBJ whole genome shotgun (WGS) entry which is preliminary data.</text>
</comment>
<dbReference type="AlphaFoldDB" id="A0A0L6VKV6"/>
<name>A0A0L6VKV6_9BASI</name>
<evidence type="ECO:0000313" key="2">
    <source>
        <dbReference type="Proteomes" id="UP000037035"/>
    </source>
</evidence>
<keyword evidence="2" id="KW-1185">Reference proteome</keyword>
<proteinExistence type="predicted"/>
<gene>
    <name evidence="1" type="ORF">VP01_1435g3</name>
</gene>
<reference evidence="1 2" key="1">
    <citation type="submission" date="2015-08" db="EMBL/GenBank/DDBJ databases">
        <title>Next Generation Sequencing and Analysis of the Genome of Puccinia sorghi L Schw, the Causal Agent of Maize Common Rust.</title>
        <authorList>
            <person name="Rochi L."/>
            <person name="Burguener G."/>
            <person name="Darino M."/>
            <person name="Turjanski A."/>
            <person name="Kreff E."/>
            <person name="Dieguez M.J."/>
            <person name="Sacco F."/>
        </authorList>
    </citation>
    <scope>NUCLEOTIDE SEQUENCE [LARGE SCALE GENOMIC DNA]</scope>
    <source>
        <strain evidence="1 2">RO10H11247</strain>
    </source>
</reference>
<protein>
    <submittedName>
        <fullName evidence="1">Uncharacterized protein</fullName>
    </submittedName>
</protein>
<organism evidence="1 2">
    <name type="scientific">Puccinia sorghi</name>
    <dbReference type="NCBI Taxonomy" id="27349"/>
    <lineage>
        <taxon>Eukaryota</taxon>
        <taxon>Fungi</taxon>
        <taxon>Dikarya</taxon>
        <taxon>Basidiomycota</taxon>
        <taxon>Pucciniomycotina</taxon>
        <taxon>Pucciniomycetes</taxon>
        <taxon>Pucciniales</taxon>
        <taxon>Pucciniaceae</taxon>
        <taxon>Puccinia</taxon>
    </lineage>
</organism>
<accession>A0A0L6VKV6</accession>
<sequence>MTYVTKCSPIYKSFVNLPNRAEQQGSSQTASYNSTRLKPVDFEIQSSFAVFFGPASPSWPATAKLLPPVVQAVAGSRDDAQFVIKMMANSAQSTYFSFPSYESHFVAELEEPTPTVPVLSQNLLEPIVDTAAAAQPIIQHNSSLEAEVELILYLHGTRPGSFPVKAPSIYSQSSANSVSSSSSRFSIKSIKSWWKSG</sequence>
<dbReference type="VEuPathDB" id="FungiDB:VP01_1435g3"/>
<dbReference type="OrthoDB" id="2503842at2759"/>
<dbReference type="EMBL" id="LAVV01004843">
    <property type="protein sequence ID" value="KNZ61212.1"/>
    <property type="molecule type" value="Genomic_DNA"/>
</dbReference>
<dbReference type="Proteomes" id="UP000037035">
    <property type="component" value="Unassembled WGS sequence"/>
</dbReference>
<evidence type="ECO:0000313" key="1">
    <source>
        <dbReference type="EMBL" id="KNZ61212.1"/>
    </source>
</evidence>